<accession>A0A7R8XHD5</accession>
<evidence type="ECO:0000313" key="2">
    <source>
        <dbReference type="Proteomes" id="UP000677054"/>
    </source>
</evidence>
<gene>
    <name evidence="1" type="ORF">DSTB1V02_LOCUS7625</name>
</gene>
<dbReference type="Proteomes" id="UP000677054">
    <property type="component" value="Unassembled WGS sequence"/>
</dbReference>
<sequence length="369" mass="41369">MEICTGGDNDISFIEGAELYIQEHYSNAGECHYSLPSGLLLNGKDFDDLLSKAKEELKKSDGKDVMDSPLEQEAVAVVFNRLKDTCGSSPSLVVANYVFSETFNDAYNETLKNMLPGEKEELKKDEDIPELKEGSHHIFFSYTSVDKVYNVFFQTRQEASLKLNRKTIKRNMTKVKLMCDKDIAVFKTVCGSFLEPAAKVAAFPSFPFIDRGQLHDNLQCSKCENMVLTREDLQNSNALRNFLHKNGLPPPSARGAECTHRAKTLFQKIISLYICASSSVDMPRTYLQLFQASNKQIERTLCILTPEQKRLVDDRSSRPLLLAGGSGTGKTIVVKERAKRLAREDPTGEVLVVNLPGGRLTEDFQKEFS</sequence>
<proteinExistence type="predicted"/>
<dbReference type="Gene3D" id="3.40.50.300">
    <property type="entry name" value="P-loop containing nucleotide triphosphate hydrolases"/>
    <property type="match status" value="1"/>
</dbReference>
<name>A0A7R8XHD5_9CRUS</name>
<keyword evidence="2" id="KW-1185">Reference proteome</keyword>
<protein>
    <submittedName>
        <fullName evidence="1">Uncharacterized protein</fullName>
    </submittedName>
</protein>
<organism evidence="1">
    <name type="scientific">Darwinula stevensoni</name>
    <dbReference type="NCBI Taxonomy" id="69355"/>
    <lineage>
        <taxon>Eukaryota</taxon>
        <taxon>Metazoa</taxon>
        <taxon>Ecdysozoa</taxon>
        <taxon>Arthropoda</taxon>
        <taxon>Crustacea</taxon>
        <taxon>Oligostraca</taxon>
        <taxon>Ostracoda</taxon>
        <taxon>Podocopa</taxon>
        <taxon>Podocopida</taxon>
        <taxon>Darwinulocopina</taxon>
        <taxon>Darwinuloidea</taxon>
        <taxon>Darwinulidae</taxon>
        <taxon>Darwinula</taxon>
    </lineage>
</organism>
<dbReference type="EMBL" id="CAJPEV010001589">
    <property type="protein sequence ID" value="CAG0893406.1"/>
    <property type="molecule type" value="Genomic_DNA"/>
</dbReference>
<dbReference type="SUPFAM" id="SSF52540">
    <property type="entry name" value="P-loop containing nucleoside triphosphate hydrolases"/>
    <property type="match status" value="1"/>
</dbReference>
<dbReference type="EMBL" id="LR901106">
    <property type="protein sequence ID" value="CAD7247800.1"/>
    <property type="molecule type" value="Genomic_DNA"/>
</dbReference>
<dbReference type="InterPro" id="IPR027417">
    <property type="entry name" value="P-loop_NTPase"/>
</dbReference>
<reference evidence="1" key="1">
    <citation type="submission" date="2020-11" db="EMBL/GenBank/DDBJ databases">
        <authorList>
            <person name="Tran Van P."/>
        </authorList>
    </citation>
    <scope>NUCLEOTIDE SEQUENCE</scope>
</reference>
<dbReference type="AlphaFoldDB" id="A0A7R8XHD5"/>
<feature type="non-terminal residue" evidence="1">
    <location>
        <position position="369"/>
    </location>
</feature>
<evidence type="ECO:0000313" key="1">
    <source>
        <dbReference type="EMBL" id="CAD7247800.1"/>
    </source>
</evidence>